<evidence type="ECO:0000256" key="2">
    <source>
        <dbReference type="ARBA" id="ARBA00022670"/>
    </source>
</evidence>
<keyword evidence="1" id="KW-1188">Viral release from host cell</keyword>
<sequence>MQLERKILSFKAETKSEGLQPNEFDGYASTFLGPVDSYGDIIAPGAFKNNLDFFLSDGVILREHEMECAIGKPMEAREDTAGLYIKGRISATSDGNDALILLRDEVIKRMSIGFRTLGYEMLSEARAIEVLGSEAAYKDAIAQLPYWSDGLRLLTDIKLYEVSLVAFPANTAAKITGVKSMLQSVAGKIETERDYERFLRDAGFSSTEAKTLVSTGFKALKRDADEPDTDDLAKSIRDFTATLKG</sequence>
<evidence type="ECO:0000313" key="7">
    <source>
        <dbReference type="EMBL" id="CAB4139125.1"/>
    </source>
</evidence>
<evidence type="ECO:0000256" key="4">
    <source>
        <dbReference type="ARBA" id="ARBA00022950"/>
    </source>
</evidence>
<name>A0A6J5LXA9_9CAUD</name>
<dbReference type="EMBL" id="LR796357">
    <property type="protein sequence ID" value="CAB4139125.1"/>
    <property type="molecule type" value="Genomic_DNA"/>
</dbReference>
<keyword evidence="3" id="KW-0378">Hydrolase</keyword>
<evidence type="ECO:0000256" key="5">
    <source>
        <dbReference type="ARBA" id="ARBA00023045"/>
    </source>
</evidence>
<accession>A0A6J5LXA9</accession>
<proteinExistence type="predicted"/>
<keyword evidence="2 7" id="KW-0645">Protease</keyword>
<dbReference type="InterPro" id="IPR006433">
    <property type="entry name" value="Prohead_protease"/>
</dbReference>
<protein>
    <submittedName>
        <fullName evidence="7">Prohead protease</fullName>
    </submittedName>
</protein>
<dbReference type="GO" id="GO:0008233">
    <property type="term" value="F:peptidase activity"/>
    <property type="evidence" value="ECO:0007669"/>
    <property type="project" value="UniProtKB-KW"/>
</dbReference>
<feature type="domain" description="Prohead serine protease" evidence="6">
    <location>
        <begin position="13"/>
        <end position="181"/>
    </location>
</feature>
<dbReference type="NCBIfam" id="TIGR01543">
    <property type="entry name" value="proheadase_HK97"/>
    <property type="match status" value="1"/>
</dbReference>
<evidence type="ECO:0000256" key="1">
    <source>
        <dbReference type="ARBA" id="ARBA00022612"/>
    </source>
</evidence>
<keyword evidence="5" id="KW-1273">Viral capsid maturation</keyword>
<dbReference type="InterPro" id="IPR054613">
    <property type="entry name" value="Peptidase_S78_dom"/>
</dbReference>
<organism evidence="7">
    <name type="scientific">uncultured Caudovirales phage</name>
    <dbReference type="NCBI Taxonomy" id="2100421"/>
    <lineage>
        <taxon>Viruses</taxon>
        <taxon>Duplodnaviria</taxon>
        <taxon>Heunggongvirae</taxon>
        <taxon>Uroviricota</taxon>
        <taxon>Caudoviricetes</taxon>
        <taxon>Peduoviridae</taxon>
        <taxon>Maltschvirus</taxon>
        <taxon>Maltschvirus maltsch</taxon>
    </lineage>
</organism>
<keyword evidence="4" id="KW-0118">Viral capsid assembly</keyword>
<dbReference type="GO" id="GO:0006508">
    <property type="term" value="P:proteolysis"/>
    <property type="evidence" value="ECO:0007669"/>
    <property type="project" value="UniProtKB-KW"/>
</dbReference>
<dbReference type="Pfam" id="PF04586">
    <property type="entry name" value="Peptidase_S78"/>
    <property type="match status" value="1"/>
</dbReference>
<gene>
    <name evidence="7" type="ORF">UFOVP349_14</name>
</gene>
<evidence type="ECO:0000256" key="3">
    <source>
        <dbReference type="ARBA" id="ARBA00022801"/>
    </source>
</evidence>
<dbReference type="GO" id="GO:0046797">
    <property type="term" value="P:viral procapsid maturation"/>
    <property type="evidence" value="ECO:0007669"/>
    <property type="project" value="UniProtKB-KW"/>
</dbReference>
<reference evidence="7" key="1">
    <citation type="submission" date="2020-04" db="EMBL/GenBank/DDBJ databases">
        <authorList>
            <person name="Chiriac C."/>
            <person name="Salcher M."/>
            <person name="Ghai R."/>
            <person name="Kavagutti S V."/>
        </authorList>
    </citation>
    <scope>NUCLEOTIDE SEQUENCE</scope>
</reference>
<evidence type="ECO:0000259" key="6">
    <source>
        <dbReference type="Pfam" id="PF04586"/>
    </source>
</evidence>